<feature type="compositionally biased region" description="Polar residues" evidence="1">
    <location>
        <begin position="46"/>
        <end position="55"/>
    </location>
</feature>
<accession>A0A9W6XTJ2</accession>
<feature type="region of interest" description="Disordered" evidence="1">
    <location>
        <begin position="30"/>
        <end position="55"/>
    </location>
</feature>
<sequence>MAEHGEAERGEVSEPNLKIRGILEQRDRLIGLRAKRERHESREGSNSRSISDQASQVLETATKGAAFELLWSVISDQESCAQIRPPAGEIPPDVPQPKRRKALPRMCNAKRPWETPDDEGDGDACDDEDDDFEPDYSCEVSGDHVDDTCEAKTFFGLSSSEDETHDAIPKSVHAGIPEEKHASIPREAHAGIPETTHALEVPEDAHPCIPESRDEIHGSSDDIVDCCGGFLHGFPARWLSWERFHSEVKEYSANTKQCFIVRSSQTVTKRNQQMRSADRYFPLGWKHYCKTLRCTHGVKQKSRGGGIRQHQYVRFTGCKTKINATLSRIGDKYYVYVRSSGTHNHAVSSELWDYYVEIRKIRDPALPSSVSDMRAAGSSTKGILAWLRKTGNISVLCIFI</sequence>
<dbReference type="EMBL" id="BSXT01001999">
    <property type="protein sequence ID" value="GMF46640.1"/>
    <property type="molecule type" value="Genomic_DNA"/>
</dbReference>
<protein>
    <submittedName>
        <fullName evidence="2">Unnamed protein product</fullName>
    </submittedName>
</protein>
<dbReference type="PANTHER" id="PTHR31569">
    <property type="entry name" value="SWIM-TYPE DOMAIN-CONTAINING PROTEIN"/>
    <property type="match status" value="1"/>
</dbReference>
<feature type="region of interest" description="Disordered" evidence="1">
    <location>
        <begin position="107"/>
        <end position="131"/>
    </location>
</feature>
<evidence type="ECO:0000256" key="1">
    <source>
        <dbReference type="SAM" id="MobiDB-lite"/>
    </source>
</evidence>
<feature type="compositionally biased region" description="Acidic residues" evidence="1">
    <location>
        <begin position="115"/>
        <end position="131"/>
    </location>
</feature>
<dbReference type="InterPro" id="IPR052579">
    <property type="entry name" value="Zinc_finger_SWIM"/>
</dbReference>
<comment type="caution">
    <text evidence="2">The sequence shown here is derived from an EMBL/GenBank/DDBJ whole genome shotgun (WGS) entry which is preliminary data.</text>
</comment>
<evidence type="ECO:0000313" key="3">
    <source>
        <dbReference type="Proteomes" id="UP001165121"/>
    </source>
</evidence>
<organism evidence="2 3">
    <name type="scientific">Phytophthora fragariaefolia</name>
    <dbReference type="NCBI Taxonomy" id="1490495"/>
    <lineage>
        <taxon>Eukaryota</taxon>
        <taxon>Sar</taxon>
        <taxon>Stramenopiles</taxon>
        <taxon>Oomycota</taxon>
        <taxon>Peronosporomycetes</taxon>
        <taxon>Peronosporales</taxon>
        <taxon>Peronosporaceae</taxon>
        <taxon>Phytophthora</taxon>
    </lineage>
</organism>
<dbReference type="AlphaFoldDB" id="A0A9W6XTJ2"/>
<evidence type="ECO:0000313" key="2">
    <source>
        <dbReference type="EMBL" id="GMF46640.1"/>
    </source>
</evidence>
<dbReference type="Proteomes" id="UP001165121">
    <property type="component" value="Unassembled WGS sequence"/>
</dbReference>
<dbReference type="PANTHER" id="PTHR31569:SF4">
    <property type="entry name" value="SWIM-TYPE DOMAIN-CONTAINING PROTEIN"/>
    <property type="match status" value="1"/>
</dbReference>
<reference evidence="2" key="1">
    <citation type="submission" date="2023-04" db="EMBL/GenBank/DDBJ databases">
        <title>Phytophthora fragariaefolia NBRC 109709.</title>
        <authorList>
            <person name="Ichikawa N."/>
            <person name="Sato H."/>
            <person name="Tonouchi N."/>
        </authorList>
    </citation>
    <scope>NUCLEOTIDE SEQUENCE</scope>
    <source>
        <strain evidence="2">NBRC 109709</strain>
    </source>
</reference>
<keyword evidence="3" id="KW-1185">Reference proteome</keyword>
<dbReference type="OrthoDB" id="14252at2759"/>
<proteinExistence type="predicted"/>
<gene>
    <name evidence="2" type="ORF">Pfra01_001724900</name>
</gene>
<name>A0A9W6XTJ2_9STRA</name>